<reference evidence="2" key="1">
    <citation type="journal article" date="2019" name="Int. J. Syst. Evol. Microbiol.">
        <title>The Global Catalogue of Microorganisms (GCM) 10K type strain sequencing project: providing services to taxonomists for standard genome sequencing and annotation.</title>
        <authorList>
            <consortium name="The Broad Institute Genomics Platform"/>
            <consortium name="The Broad Institute Genome Sequencing Center for Infectious Disease"/>
            <person name="Wu L."/>
            <person name="Ma J."/>
        </authorList>
    </citation>
    <scope>NUCLEOTIDE SEQUENCE [LARGE SCALE GENOMIC DNA]</scope>
    <source>
        <strain evidence="2">KCTC 42282</strain>
    </source>
</reference>
<dbReference type="EMBL" id="JBHRYC010000077">
    <property type="protein sequence ID" value="MFC3638807.1"/>
    <property type="molecule type" value="Genomic_DNA"/>
</dbReference>
<comment type="caution">
    <text evidence="1">The sequence shown here is derived from an EMBL/GenBank/DDBJ whole genome shotgun (WGS) entry which is preliminary data.</text>
</comment>
<evidence type="ECO:0000313" key="2">
    <source>
        <dbReference type="Proteomes" id="UP001595704"/>
    </source>
</evidence>
<dbReference type="RefSeq" id="WP_191319170.1">
    <property type="nucleotide sequence ID" value="NZ_BNCG01000006.1"/>
</dbReference>
<dbReference type="Proteomes" id="UP001595704">
    <property type="component" value="Unassembled WGS sequence"/>
</dbReference>
<proteinExistence type="predicted"/>
<protein>
    <submittedName>
        <fullName evidence="1">Uncharacterized protein</fullName>
    </submittedName>
</protein>
<keyword evidence="2" id="KW-1185">Reference proteome</keyword>
<evidence type="ECO:0000313" key="1">
    <source>
        <dbReference type="EMBL" id="MFC3638807.1"/>
    </source>
</evidence>
<gene>
    <name evidence="1" type="ORF">ACFONL_15795</name>
</gene>
<name>A0ABV7UKX7_9HYPH</name>
<organism evidence="1 2">
    <name type="scientific">Camelimonas fluminis</name>
    <dbReference type="NCBI Taxonomy" id="1576911"/>
    <lineage>
        <taxon>Bacteria</taxon>
        <taxon>Pseudomonadati</taxon>
        <taxon>Pseudomonadota</taxon>
        <taxon>Alphaproteobacteria</taxon>
        <taxon>Hyphomicrobiales</taxon>
        <taxon>Chelatococcaceae</taxon>
        <taxon>Camelimonas</taxon>
    </lineage>
</organism>
<sequence>MNAPMVAPVVAPPCGNASRQELSGALASGGDHVPKAGESFGGAPACKVDLEQARQDGLPLFPDAALR</sequence>
<accession>A0ABV7UKX7</accession>